<evidence type="ECO:0000259" key="6">
    <source>
        <dbReference type="Pfam" id="PF00327"/>
    </source>
</evidence>
<dbReference type="Proteomes" id="UP001178507">
    <property type="component" value="Unassembled WGS sequence"/>
</dbReference>
<dbReference type="GO" id="GO:0003735">
    <property type="term" value="F:structural constituent of ribosome"/>
    <property type="evidence" value="ECO:0007669"/>
    <property type="project" value="TreeGrafter"/>
</dbReference>
<evidence type="ECO:0000256" key="5">
    <source>
        <dbReference type="SAM" id="Coils"/>
    </source>
</evidence>
<evidence type="ECO:0000256" key="3">
    <source>
        <dbReference type="ARBA" id="ARBA00022980"/>
    </source>
</evidence>
<dbReference type="GO" id="GO:0022625">
    <property type="term" value="C:cytosolic large ribosomal subunit"/>
    <property type="evidence" value="ECO:0007669"/>
    <property type="project" value="TreeGrafter"/>
</dbReference>
<keyword evidence="9" id="KW-1185">Reference proteome</keyword>
<dbReference type="PANTHER" id="PTHR11524">
    <property type="entry name" value="60S RIBOSOMAL PROTEIN L7"/>
    <property type="match status" value="1"/>
</dbReference>
<feature type="coiled-coil region" evidence="5">
    <location>
        <begin position="33"/>
        <end position="78"/>
    </location>
</feature>
<dbReference type="Pfam" id="PF00327">
    <property type="entry name" value="Ribosomal_L30"/>
    <property type="match status" value="1"/>
</dbReference>
<dbReference type="Pfam" id="PF08079">
    <property type="entry name" value="Ribosomal_L30_N"/>
    <property type="match status" value="1"/>
</dbReference>
<organism evidence="8 9">
    <name type="scientific">Effrenium voratum</name>
    <dbReference type="NCBI Taxonomy" id="2562239"/>
    <lineage>
        <taxon>Eukaryota</taxon>
        <taxon>Sar</taxon>
        <taxon>Alveolata</taxon>
        <taxon>Dinophyceae</taxon>
        <taxon>Suessiales</taxon>
        <taxon>Symbiodiniaceae</taxon>
        <taxon>Effrenium</taxon>
    </lineage>
</organism>
<evidence type="ECO:0000256" key="4">
    <source>
        <dbReference type="ARBA" id="ARBA00023274"/>
    </source>
</evidence>
<dbReference type="SUPFAM" id="SSF55129">
    <property type="entry name" value="Ribosomal protein L30p/L7e"/>
    <property type="match status" value="1"/>
</dbReference>
<gene>
    <name evidence="8" type="ORF">EVOR1521_LOCUS29394</name>
</gene>
<dbReference type="GO" id="GO:0000463">
    <property type="term" value="P:maturation of LSU-rRNA from tricistronic rRNA transcript (SSU-rRNA, 5.8S rRNA, LSU-rRNA)"/>
    <property type="evidence" value="ECO:0007669"/>
    <property type="project" value="TreeGrafter"/>
</dbReference>
<feature type="domain" description="Large ribosomal subunit protein uL30-like ferredoxin-like fold" evidence="6">
    <location>
        <begin position="94"/>
        <end position="144"/>
    </location>
</feature>
<reference evidence="8" key="1">
    <citation type="submission" date="2023-08" db="EMBL/GenBank/DDBJ databases">
        <authorList>
            <person name="Chen Y."/>
            <person name="Shah S."/>
            <person name="Dougan E. K."/>
            <person name="Thang M."/>
            <person name="Chan C."/>
        </authorList>
    </citation>
    <scope>NUCLEOTIDE SEQUENCE</scope>
</reference>
<dbReference type="InterPro" id="IPR018038">
    <property type="entry name" value="Ribosomal_uL30_CS"/>
</dbReference>
<sequence>MAERYLITKVATVEGAAVPELVKLKVARDEKLAEEKKAAIAAKQKTKEEERAKLKERTAAYEKEYAEASKELVKLRREAKVNGNFFVEPEAKLLFVVRIAGIIKMSPKPRKVLQLLRLKQLHNGVFLKVNKPILNMLKLVQPYVTYGYPSLKTVRELVYKRGFGKVNKQRIPLSSNDIISESLGKFGIHGMEDIIHEIYTVGPNFKQVSNFLWPFKLSSPKGGFINKRHGFCEGRGGDWGNREELINDLLRRMN</sequence>
<dbReference type="CDD" id="cd01657">
    <property type="entry name" value="Ribosomal_L7_archeal_euk"/>
    <property type="match status" value="1"/>
</dbReference>
<dbReference type="NCBIfam" id="TIGR01310">
    <property type="entry name" value="uL30_euk"/>
    <property type="match status" value="1"/>
</dbReference>
<keyword evidence="3" id="KW-0689">Ribosomal protein</keyword>
<comment type="similarity">
    <text evidence="1">Belongs to the universal ribosomal protein uL30 family.</text>
</comment>
<evidence type="ECO:0008006" key="10">
    <source>
        <dbReference type="Google" id="ProtNLM"/>
    </source>
</evidence>
<dbReference type="InterPro" id="IPR036919">
    <property type="entry name" value="Ribo_uL30_ferredoxin-like_sf"/>
</dbReference>
<dbReference type="PANTHER" id="PTHR11524:SF16">
    <property type="entry name" value="LARGE RIBOSOMAL SUBUNIT PROTEIN UL30"/>
    <property type="match status" value="1"/>
</dbReference>
<dbReference type="FunFam" id="3.30.1390.20:FF:000003">
    <property type="entry name" value="60S ribosomal protein L7"/>
    <property type="match status" value="1"/>
</dbReference>
<evidence type="ECO:0000256" key="1">
    <source>
        <dbReference type="ARBA" id="ARBA00007594"/>
    </source>
</evidence>
<accession>A0AA36NHV9</accession>
<comment type="caution">
    <text evidence="8">The sequence shown here is derived from an EMBL/GenBank/DDBJ whole genome shotgun (WGS) entry which is preliminary data.</text>
</comment>
<dbReference type="InterPro" id="IPR005998">
    <property type="entry name" value="Ribosomal_uL30_euk"/>
</dbReference>
<dbReference type="GO" id="GO:0003723">
    <property type="term" value="F:RNA binding"/>
    <property type="evidence" value="ECO:0007669"/>
    <property type="project" value="UniProtKB-KW"/>
</dbReference>
<dbReference type="EMBL" id="CAUJNA010003690">
    <property type="protein sequence ID" value="CAJ1407782.1"/>
    <property type="molecule type" value="Genomic_DNA"/>
</dbReference>
<dbReference type="InterPro" id="IPR039699">
    <property type="entry name" value="Ribosomal_uL30"/>
</dbReference>
<evidence type="ECO:0000313" key="9">
    <source>
        <dbReference type="Proteomes" id="UP001178507"/>
    </source>
</evidence>
<proteinExistence type="inferred from homology"/>
<name>A0AA36NHV9_9DINO</name>
<protein>
    <recommendedName>
        <fullName evidence="10">60S ribosomal protein L7</fullName>
    </recommendedName>
</protein>
<evidence type="ECO:0000256" key="2">
    <source>
        <dbReference type="ARBA" id="ARBA00022884"/>
    </source>
</evidence>
<feature type="domain" description="Large ribosomal subunit protein uL30 N-terminal eukaryotes" evidence="7">
    <location>
        <begin position="18"/>
        <end position="89"/>
    </location>
</feature>
<dbReference type="PROSITE" id="PS00634">
    <property type="entry name" value="RIBOSOMAL_L30"/>
    <property type="match status" value="1"/>
</dbReference>
<keyword evidence="4" id="KW-0687">Ribonucleoprotein</keyword>
<keyword evidence="2" id="KW-0694">RNA-binding</keyword>
<keyword evidence="5" id="KW-0175">Coiled coil</keyword>
<dbReference type="Gene3D" id="3.30.1390.20">
    <property type="entry name" value="Ribosomal protein L30, ferredoxin-like fold domain"/>
    <property type="match status" value="1"/>
</dbReference>
<evidence type="ECO:0000259" key="7">
    <source>
        <dbReference type="Pfam" id="PF08079"/>
    </source>
</evidence>
<dbReference type="InterPro" id="IPR012988">
    <property type="entry name" value="Ribosomal_uL30_N_euk"/>
</dbReference>
<dbReference type="AlphaFoldDB" id="A0AA36NHV9"/>
<evidence type="ECO:0000313" key="8">
    <source>
        <dbReference type="EMBL" id="CAJ1407782.1"/>
    </source>
</evidence>
<dbReference type="InterPro" id="IPR035808">
    <property type="entry name" value="Ribosomal_uL30_euk_arc"/>
</dbReference>
<dbReference type="InterPro" id="IPR016082">
    <property type="entry name" value="Ribosomal_uL30_ferredoxin-like"/>
</dbReference>